<reference evidence="3 4" key="1">
    <citation type="submission" date="2020-07" db="EMBL/GenBank/DDBJ databases">
        <title>Streptomyces isolated from Indian soil.</title>
        <authorList>
            <person name="Mandal S."/>
            <person name="Maiti P.K."/>
        </authorList>
    </citation>
    <scope>NUCLEOTIDE SEQUENCE [LARGE SCALE GENOMIC DNA]</scope>
    <source>
        <strain evidence="3 4">PSKA54</strain>
    </source>
</reference>
<keyword evidence="4" id="KW-1185">Reference proteome</keyword>
<keyword evidence="2" id="KW-0472">Membrane</keyword>
<comment type="caution">
    <text evidence="3">The sequence shown here is derived from an EMBL/GenBank/DDBJ whole genome shotgun (WGS) entry which is preliminary data.</text>
</comment>
<keyword evidence="2" id="KW-0812">Transmembrane</keyword>
<evidence type="ECO:0000313" key="4">
    <source>
        <dbReference type="Proteomes" id="UP000586976"/>
    </source>
</evidence>
<keyword evidence="2" id="KW-1133">Transmembrane helix</keyword>
<name>A0A7W2D7B0_9ACTN</name>
<protein>
    <submittedName>
        <fullName evidence="3">Uncharacterized protein</fullName>
    </submittedName>
</protein>
<evidence type="ECO:0000313" key="3">
    <source>
        <dbReference type="EMBL" id="MBA4865976.1"/>
    </source>
</evidence>
<accession>A0A7W2D7B0</accession>
<gene>
    <name evidence="3" type="ORF">H1V43_32455</name>
</gene>
<sequence>MSGQTTASEVLACVSLAIGVYGTSLIPFLLLVDAKHLTPSWLRQTPAAAPRVPHWARHGHIPPRPSTPAAHGRQGGTR</sequence>
<feature type="transmembrane region" description="Helical" evidence="2">
    <location>
        <begin position="6"/>
        <end position="32"/>
    </location>
</feature>
<proteinExistence type="predicted"/>
<dbReference type="EMBL" id="JACEQY010000049">
    <property type="protein sequence ID" value="MBA4865976.1"/>
    <property type="molecule type" value="Genomic_DNA"/>
</dbReference>
<evidence type="ECO:0000256" key="1">
    <source>
        <dbReference type="SAM" id="MobiDB-lite"/>
    </source>
</evidence>
<dbReference type="Proteomes" id="UP000586976">
    <property type="component" value="Unassembled WGS sequence"/>
</dbReference>
<feature type="region of interest" description="Disordered" evidence="1">
    <location>
        <begin position="52"/>
        <end position="78"/>
    </location>
</feature>
<evidence type="ECO:0000256" key="2">
    <source>
        <dbReference type="SAM" id="Phobius"/>
    </source>
</evidence>
<organism evidence="3 4">
    <name type="scientific">Streptomyces himalayensis subsp. aureolus</name>
    <dbReference type="NCBI Taxonomy" id="2758039"/>
    <lineage>
        <taxon>Bacteria</taxon>
        <taxon>Bacillati</taxon>
        <taxon>Actinomycetota</taxon>
        <taxon>Actinomycetes</taxon>
        <taxon>Kitasatosporales</taxon>
        <taxon>Streptomycetaceae</taxon>
        <taxon>Streptomyces</taxon>
        <taxon>Streptomyces himalayensis</taxon>
    </lineage>
</organism>
<dbReference type="AlphaFoldDB" id="A0A7W2D7B0"/>
<dbReference type="RefSeq" id="WP_181867409.1">
    <property type="nucleotide sequence ID" value="NZ_JACEQY010000049.1"/>
</dbReference>